<dbReference type="Gene3D" id="2.170.120.12">
    <property type="entry name" value="DNA-directed RNA polymerase, insert domain"/>
    <property type="match status" value="1"/>
</dbReference>
<evidence type="ECO:0000256" key="2">
    <source>
        <dbReference type="ARBA" id="ARBA00023163"/>
    </source>
</evidence>
<evidence type="ECO:0000256" key="1">
    <source>
        <dbReference type="ARBA" id="ARBA00022478"/>
    </source>
</evidence>
<dbReference type="InterPro" id="IPR036603">
    <property type="entry name" value="RBP11-like"/>
</dbReference>
<dbReference type="InterPro" id="IPR036643">
    <property type="entry name" value="RNApol_insert_sf"/>
</dbReference>
<feature type="domain" description="DNA-directed RNA polymerase RpoA/D/Rpb3-type" evidence="3">
    <location>
        <begin position="59"/>
        <end position="209"/>
    </location>
</feature>
<dbReference type="PANTHER" id="PTHR11800:SF13">
    <property type="entry name" value="DNA-DIRECTED RNA POLYMERASES I AND III SUBUNIT RPAC1"/>
    <property type="match status" value="1"/>
</dbReference>
<dbReference type="GO" id="GO:0055029">
    <property type="term" value="C:nuclear DNA-directed RNA polymerase complex"/>
    <property type="evidence" value="ECO:0007669"/>
    <property type="project" value="UniProtKB-ARBA"/>
</dbReference>
<dbReference type="EMBL" id="CENE01000017">
    <property type="protein sequence ID" value="CEQ41783.1"/>
    <property type="molecule type" value="Genomic_DNA"/>
</dbReference>
<dbReference type="SUPFAM" id="SSF56553">
    <property type="entry name" value="Insert subdomain of RNA polymerase alpha subunit"/>
    <property type="match status" value="1"/>
</dbReference>
<dbReference type="GO" id="GO:0005736">
    <property type="term" value="C:RNA polymerase I complex"/>
    <property type="evidence" value="ECO:0007669"/>
    <property type="project" value="TreeGrafter"/>
</dbReference>
<dbReference type="InterPro" id="IPR011263">
    <property type="entry name" value="DNA-dir_RNA_pol_RpoA/D/Rpb3"/>
</dbReference>
<dbReference type="GO" id="GO:0005666">
    <property type="term" value="C:RNA polymerase III complex"/>
    <property type="evidence" value="ECO:0007669"/>
    <property type="project" value="TreeGrafter"/>
</dbReference>
<keyword evidence="5" id="KW-1185">Reference proteome</keyword>
<dbReference type="PANTHER" id="PTHR11800">
    <property type="entry name" value="DNA-DIRECTED RNA POLYMERASE"/>
    <property type="match status" value="1"/>
</dbReference>
<dbReference type="Proteomes" id="UP000243876">
    <property type="component" value="Unassembled WGS sequence"/>
</dbReference>
<sequence>MPAHPEPYDRNLVRVGKERVESVAATDFPGHYPGESNHWDLASFCNHLKVAVNSLSSAAIEFDLVGVDASVANAIRRIVIAEVPTVAIETVYVWNNTSIIQDEVLAQRLGLIPLAIDPRKLEIKKDADEAPTDLNTVVFGLVARCERLRDVKKGETDPKKIWSGTEVLSSQLAFDPKGGQAELFGDRPPRPANPNILVAKMRGGQASLF</sequence>
<dbReference type="GO" id="GO:0046983">
    <property type="term" value="F:protein dimerization activity"/>
    <property type="evidence" value="ECO:0007669"/>
    <property type="project" value="InterPro"/>
</dbReference>
<dbReference type="PROSITE" id="PS00446">
    <property type="entry name" value="RNA_POL_D_30KD"/>
    <property type="match status" value="1"/>
</dbReference>
<proteinExistence type="predicted"/>
<dbReference type="GO" id="GO:0003677">
    <property type="term" value="F:DNA binding"/>
    <property type="evidence" value="ECO:0007669"/>
    <property type="project" value="InterPro"/>
</dbReference>
<dbReference type="SMART" id="SM00662">
    <property type="entry name" value="RPOLD"/>
    <property type="match status" value="1"/>
</dbReference>
<keyword evidence="1" id="KW-0240">DNA-directed RNA polymerase</keyword>
<name>A0A0D6EPR8_SPOSA</name>
<gene>
    <name evidence="4" type="primary">SPOSA6832_03534</name>
</gene>
<dbReference type="GO" id="GO:0003899">
    <property type="term" value="F:DNA-directed RNA polymerase activity"/>
    <property type="evidence" value="ECO:0007669"/>
    <property type="project" value="InterPro"/>
</dbReference>
<dbReference type="Pfam" id="PF01193">
    <property type="entry name" value="RNA_pol_L"/>
    <property type="match status" value="1"/>
</dbReference>
<dbReference type="InterPro" id="IPR050518">
    <property type="entry name" value="Rpo3/RPB3_RNA_Pol_subunit"/>
</dbReference>
<evidence type="ECO:0000313" key="4">
    <source>
        <dbReference type="EMBL" id="CEQ41783.1"/>
    </source>
</evidence>
<dbReference type="InterPro" id="IPR001514">
    <property type="entry name" value="DNA-dir_RNA_pol_30-40kDasu_CS"/>
</dbReference>
<accession>A0A0D6EPR8</accession>
<feature type="non-terminal residue" evidence="4">
    <location>
        <position position="1"/>
    </location>
</feature>
<evidence type="ECO:0000259" key="3">
    <source>
        <dbReference type="SMART" id="SM00662"/>
    </source>
</evidence>
<organism evidence="4 5">
    <name type="scientific">Sporidiobolus salmonicolor</name>
    <name type="common">Yeast-like fungus</name>
    <name type="synonym">Sporobolomyces salmonicolor</name>
    <dbReference type="NCBI Taxonomy" id="5005"/>
    <lineage>
        <taxon>Eukaryota</taxon>
        <taxon>Fungi</taxon>
        <taxon>Dikarya</taxon>
        <taxon>Basidiomycota</taxon>
        <taxon>Pucciniomycotina</taxon>
        <taxon>Microbotryomycetes</taxon>
        <taxon>Sporidiobolales</taxon>
        <taxon>Sporidiobolaceae</taxon>
        <taxon>Sporobolomyces</taxon>
    </lineage>
</organism>
<keyword evidence="2" id="KW-0804">Transcription</keyword>
<dbReference type="AlphaFoldDB" id="A0A0D6EPR8"/>
<reference evidence="5" key="1">
    <citation type="submission" date="2015-02" db="EMBL/GenBank/DDBJ databases">
        <authorList>
            <person name="Gon?alves P."/>
        </authorList>
    </citation>
    <scope>NUCLEOTIDE SEQUENCE [LARGE SCALE GENOMIC DNA]</scope>
</reference>
<evidence type="ECO:0000313" key="5">
    <source>
        <dbReference type="Proteomes" id="UP000243876"/>
    </source>
</evidence>
<dbReference type="GO" id="GO:0006351">
    <property type="term" value="P:DNA-templated transcription"/>
    <property type="evidence" value="ECO:0007669"/>
    <property type="project" value="InterPro"/>
</dbReference>
<protein>
    <submittedName>
        <fullName evidence="4">SPOSA6832_03534-mRNA-1:cds</fullName>
    </submittedName>
</protein>
<dbReference type="SUPFAM" id="SSF55257">
    <property type="entry name" value="RBP11-like subunits of RNA polymerase"/>
    <property type="match status" value="1"/>
</dbReference>
<dbReference type="OrthoDB" id="270173at2759"/>